<dbReference type="Gene3D" id="3.40.710.10">
    <property type="entry name" value="DD-peptidase/beta-lactamase superfamily"/>
    <property type="match status" value="1"/>
</dbReference>
<sequence>MSSLEVHGTVSPGFESIRQTFGLGQSGDIGGAQLAIYDHGVKVVDLWTGSDPVRGQTFPEDGLVVFMSATKGLTAIVAHLLIQRGLLDVDAPVSKYWPEFAKNAKEKITTRMFLNHTSGLAALPAEANITITDVTDSEKIIHVIEDMMPFWEPGTAFFYHAFTYGHLVGEVVRRITGRTVGQYFREEIAQSRGLDLWIGLPEALEPRVVPWTEKTALLPAPGSVIPELPAPVAPSQPPFDMSAIPLGAALGAVMMMEKDMRPFMNSRQGHACEIPAANGIGDARSLAKLYASLLGSVDSHPQLLDHATVRTAMVAQTDDLTFPHPFNLLPLPRSRMALGFQLCRPACPMLGPSLVGHPGAGGRLAFADLDSGISVGYVCTNPIWEPEKGKPDPRWAPWMEALKEIIERKE</sequence>
<keyword evidence="3" id="KW-1185">Reference proteome</keyword>
<dbReference type="PANTHER" id="PTHR43319">
    <property type="entry name" value="BETA-LACTAMASE-RELATED"/>
    <property type="match status" value="1"/>
</dbReference>
<evidence type="ECO:0000259" key="1">
    <source>
        <dbReference type="Pfam" id="PF00144"/>
    </source>
</evidence>
<dbReference type="AlphaFoldDB" id="M5FPX3"/>
<dbReference type="EMBL" id="JH795877">
    <property type="protein sequence ID" value="EJT97383.1"/>
    <property type="molecule type" value="Genomic_DNA"/>
</dbReference>
<dbReference type="GeneID" id="63689093"/>
<organism evidence="2 3">
    <name type="scientific">Dacryopinax primogenitus (strain DJM 731)</name>
    <name type="common">Brown rot fungus</name>
    <dbReference type="NCBI Taxonomy" id="1858805"/>
    <lineage>
        <taxon>Eukaryota</taxon>
        <taxon>Fungi</taxon>
        <taxon>Dikarya</taxon>
        <taxon>Basidiomycota</taxon>
        <taxon>Agaricomycotina</taxon>
        <taxon>Dacrymycetes</taxon>
        <taxon>Dacrymycetales</taxon>
        <taxon>Dacrymycetaceae</taxon>
        <taxon>Dacryopinax</taxon>
    </lineage>
</organism>
<dbReference type="Pfam" id="PF00144">
    <property type="entry name" value="Beta-lactamase"/>
    <property type="match status" value="1"/>
</dbReference>
<dbReference type="Proteomes" id="UP000030653">
    <property type="component" value="Unassembled WGS sequence"/>
</dbReference>
<evidence type="ECO:0000313" key="3">
    <source>
        <dbReference type="Proteomes" id="UP000030653"/>
    </source>
</evidence>
<dbReference type="InterPro" id="IPR052907">
    <property type="entry name" value="Beta-lactamase/esterase"/>
</dbReference>
<dbReference type="PANTHER" id="PTHR43319:SF3">
    <property type="entry name" value="BETA-LACTAMASE-RELATED DOMAIN-CONTAINING PROTEIN"/>
    <property type="match status" value="1"/>
</dbReference>
<name>M5FPX3_DACPD</name>
<feature type="domain" description="Beta-lactamase-related" evidence="1">
    <location>
        <begin position="24"/>
        <end position="387"/>
    </location>
</feature>
<dbReference type="HOGENOM" id="CLU_035614_3_0_1"/>
<dbReference type="STRING" id="1858805.M5FPX3"/>
<accession>M5FPX3</accession>
<dbReference type="OMA" id="FRWTNYG"/>
<protein>
    <submittedName>
        <fullName evidence="2">Esterase</fullName>
    </submittedName>
</protein>
<dbReference type="SUPFAM" id="SSF56601">
    <property type="entry name" value="beta-lactamase/transpeptidase-like"/>
    <property type="match status" value="1"/>
</dbReference>
<dbReference type="InterPro" id="IPR012338">
    <property type="entry name" value="Beta-lactam/transpept-like"/>
</dbReference>
<dbReference type="RefSeq" id="XP_040624281.1">
    <property type="nucleotide sequence ID" value="XM_040774031.1"/>
</dbReference>
<gene>
    <name evidence="2" type="ORF">DACRYDRAFT_25151</name>
</gene>
<reference evidence="2 3" key="1">
    <citation type="journal article" date="2012" name="Science">
        <title>The Paleozoic origin of enzymatic lignin decomposition reconstructed from 31 fungal genomes.</title>
        <authorList>
            <person name="Floudas D."/>
            <person name="Binder M."/>
            <person name="Riley R."/>
            <person name="Barry K."/>
            <person name="Blanchette R.A."/>
            <person name="Henrissat B."/>
            <person name="Martinez A.T."/>
            <person name="Otillar R."/>
            <person name="Spatafora J.W."/>
            <person name="Yadav J.S."/>
            <person name="Aerts A."/>
            <person name="Benoit I."/>
            <person name="Boyd A."/>
            <person name="Carlson A."/>
            <person name="Copeland A."/>
            <person name="Coutinho P.M."/>
            <person name="de Vries R.P."/>
            <person name="Ferreira P."/>
            <person name="Findley K."/>
            <person name="Foster B."/>
            <person name="Gaskell J."/>
            <person name="Glotzer D."/>
            <person name="Gorecki P."/>
            <person name="Heitman J."/>
            <person name="Hesse C."/>
            <person name="Hori C."/>
            <person name="Igarashi K."/>
            <person name="Jurgens J.A."/>
            <person name="Kallen N."/>
            <person name="Kersten P."/>
            <person name="Kohler A."/>
            <person name="Kuees U."/>
            <person name="Kumar T.K.A."/>
            <person name="Kuo A."/>
            <person name="LaButti K."/>
            <person name="Larrondo L.F."/>
            <person name="Lindquist E."/>
            <person name="Ling A."/>
            <person name="Lombard V."/>
            <person name="Lucas S."/>
            <person name="Lundell T."/>
            <person name="Martin R."/>
            <person name="McLaughlin D.J."/>
            <person name="Morgenstern I."/>
            <person name="Morin E."/>
            <person name="Murat C."/>
            <person name="Nagy L.G."/>
            <person name="Nolan M."/>
            <person name="Ohm R.A."/>
            <person name="Patyshakuliyeva A."/>
            <person name="Rokas A."/>
            <person name="Ruiz-Duenas F.J."/>
            <person name="Sabat G."/>
            <person name="Salamov A."/>
            <person name="Samejima M."/>
            <person name="Schmutz J."/>
            <person name="Slot J.C."/>
            <person name="St John F."/>
            <person name="Stenlid J."/>
            <person name="Sun H."/>
            <person name="Sun S."/>
            <person name="Syed K."/>
            <person name="Tsang A."/>
            <person name="Wiebenga A."/>
            <person name="Young D."/>
            <person name="Pisabarro A."/>
            <person name="Eastwood D.C."/>
            <person name="Martin F."/>
            <person name="Cullen D."/>
            <person name="Grigoriev I.V."/>
            <person name="Hibbett D.S."/>
        </authorList>
    </citation>
    <scope>NUCLEOTIDE SEQUENCE [LARGE SCALE GENOMIC DNA]</scope>
    <source>
        <strain evidence="2 3">DJM-731 SS1</strain>
    </source>
</reference>
<dbReference type="InterPro" id="IPR001466">
    <property type="entry name" value="Beta-lactam-related"/>
</dbReference>
<dbReference type="OrthoDB" id="428260at2759"/>
<proteinExistence type="predicted"/>
<evidence type="ECO:0000313" key="2">
    <source>
        <dbReference type="EMBL" id="EJT97383.1"/>
    </source>
</evidence>